<evidence type="ECO:0000313" key="1">
    <source>
        <dbReference type="EMBL" id="EGV00074.1"/>
    </source>
</evidence>
<dbReference type="InterPro" id="IPR011335">
    <property type="entry name" value="Restrct_endonuc-II-like"/>
</dbReference>
<dbReference type="STRING" id="1037410.MCSF7_01401"/>
<dbReference type="SUPFAM" id="SSF52980">
    <property type="entry name" value="Restriction endonuclease-like"/>
    <property type="match status" value="1"/>
</dbReference>
<reference evidence="1 2" key="1">
    <citation type="journal article" date="2013" name="Genome Announc.">
        <title>Genome Sequence of Mycoplasma columbinum Strain SF7.</title>
        <authorList>
            <person name="Guo Z."/>
            <person name="Xu X."/>
            <person name="Zheng Q."/>
            <person name="Li T."/>
            <person name="Kuang S."/>
            <person name="Zhang Z."/>
            <person name="Chen Y."/>
            <person name="Lu X."/>
            <person name="Zhou R."/>
            <person name="Bi D."/>
            <person name="Jin H."/>
        </authorList>
    </citation>
    <scope>NUCLEOTIDE SEQUENCE [LARGE SCALE GENOMIC DNA]</scope>
    <source>
        <strain evidence="1 2">SF7</strain>
    </source>
</reference>
<gene>
    <name evidence="1" type="ORF">MCSF7_01401</name>
</gene>
<proteinExistence type="predicted"/>
<sequence length="277" mass="32831">MPSFKKRAYNGQEYFLDEKKQVLTLSPQYHYQLLDDTKIMQRFKKFGGSSIGNIFQTDVFKSPFLAFCFIARLNLPPLQMKYINAGVALEPKVIEFLQQKFQNDEIKHIEAAEVGYDYFKNDRIIGGVPDGLIPSRKLVLELKAVGKKKRDAWRAGNLPEDYKKQAQLYAYLLGYDYYSIVGTFLEENDYYDYDNVDFEKQTDMFTFKVNKEMAQDDINEVKKFWTNYTQLGISPVYRLPRDNDQVEYLKCHNEEEWRELFNKWKTMGKIDEDINFE</sequence>
<dbReference type="AlphaFoldDB" id="F9UK69"/>
<dbReference type="Gene3D" id="3.90.320.10">
    <property type="match status" value="1"/>
</dbReference>
<protein>
    <recommendedName>
        <fullName evidence="3">YqaJ viral recombinase domain-containing protein</fullName>
    </recommendedName>
</protein>
<dbReference type="Proteomes" id="UP000004978">
    <property type="component" value="Unassembled WGS sequence"/>
</dbReference>
<evidence type="ECO:0008006" key="3">
    <source>
        <dbReference type="Google" id="ProtNLM"/>
    </source>
</evidence>
<evidence type="ECO:0000313" key="2">
    <source>
        <dbReference type="Proteomes" id="UP000004978"/>
    </source>
</evidence>
<dbReference type="EMBL" id="AFXA01000011">
    <property type="protein sequence ID" value="EGV00074.1"/>
    <property type="molecule type" value="Genomic_DNA"/>
</dbReference>
<keyword evidence="2" id="KW-1185">Reference proteome</keyword>
<accession>F9UK69</accession>
<dbReference type="InterPro" id="IPR011604">
    <property type="entry name" value="PDDEXK-like_dom_sf"/>
</dbReference>
<dbReference type="RefSeq" id="WP_006608687.1">
    <property type="nucleotide sequence ID" value="NZ_AFXA01000011.1"/>
</dbReference>
<dbReference type="eggNOG" id="COG5377">
    <property type="taxonomic scope" value="Bacteria"/>
</dbReference>
<comment type="caution">
    <text evidence="1">The sequence shown here is derived from an EMBL/GenBank/DDBJ whole genome shotgun (WGS) entry which is preliminary data.</text>
</comment>
<dbReference type="NCBIfam" id="NF045870">
    <property type="entry name" value="MAGa7180_fam_nucl"/>
    <property type="match status" value="1"/>
</dbReference>
<organism evidence="1 2">
    <name type="scientific">Mycoplasmopsis columbina SF7</name>
    <dbReference type="NCBI Taxonomy" id="1037410"/>
    <lineage>
        <taxon>Bacteria</taxon>
        <taxon>Bacillati</taxon>
        <taxon>Mycoplasmatota</taxon>
        <taxon>Mycoplasmoidales</taxon>
        <taxon>Metamycoplasmataceae</taxon>
        <taxon>Mycoplasmopsis</taxon>
    </lineage>
</organism>
<name>F9UK69_9BACT</name>